<keyword evidence="3" id="KW-1185">Reference proteome</keyword>
<organism evidence="2 3">
    <name type="scientific">Sphingomonas jeddahensis</name>
    <dbReference type="NCBI Taxonomy" id="1915074"/>
    <lineage>
        <taxon>Bacteria</taxon>
        <taxon>Pseudomonadati</taxon>
        <taxon>Pseudomonadota</taxon>
        <taxon>Alphaproteobacteria</taxon>
        <taxon>Sphingomonadales</taxon>
        <taxon>Sphingomonadaceae</taxon>
        <taxon>Sphingomonas</taxon>
    </lineage>
</organism>
<keyword evidence="1" id="KW-0472">Membrane</keyword>
<comment type="caution">
    <text evidence="2">The sequence shown here is derived from an EMBL/GenBank/DDBJ whole genome shotgun (WGS) entry which is preliminary data.</text>
</comment>
<evidence type="ECO:0000313" key="2">
    <source>
        <dbReference type="EMBL" id="ONF95305.1"/>
    </source>
</evidence>
<sequence length="215" mass="22949">MSGFVALAVIGALAFGAMVLLRLPRMLWSFAGAALFLGAAGYAWQARPALAAAPARPAADPVAVEPEAVMFRERLMGRFTADTAYLVASDAMLRAGDRRAAARVVLGGARAIPCSYILWTQLGSNLALLDGNQMSPAAKLAFGRAFQLAPEHPAPPYYAGLAYIRAGDLPAARRLWLRAVSLSPEGADYRRSIATRLLLLDRYMAAMEQGGLQSR</sequence>
<dbReference type="STRING" id="1915074.SPHI_25710"/>
<gene>
    <name evidence="2" type="ORF">SPHI_25710</name>
</gene>
<dbReference type="AlphaFoldDB" id="A0A1V2ES60"/>
<dbReference type="OrthoDB" id="7390129at2"/>
<dbReference type="InterPro" id="IPR011990">
    <property type="entry name" value="TPR-like_helical_dom_sf"/>
</dbReference>
<dbReference type="RefSeq" id="WP_076745337.1">
    <property type="nucleotide sequence ID" value="NZ_MPSB01000013.1"/>
</dbReference>
<dbReference type="Gene3D" id="1.25.40.10">
    <property type="entry name" value="Tetratricopeptide repeat domain"/>
    <property type="match status" value="1"/>
</dbReference>
<dbReference type="Proteomes" id="UP000188729">
    <property type="component" value="Unassembled WGS sequence"/>
</dbReference>
<reference evidence="2 3" key="1">
    <citation type="submission" date="2016-11" db="EMBL/GenBank/DDBJ databases">
        <title>Genome sequence of Sphingomonas jeddahensis G39.</title>
        <authorList>
            <person name="Poehlein A."/>
            <person name="Wuebbeler J.H."/>
            <person name="Steinbuechel A."/>
            <person name="Daniel R."/>
        </authorList>
    </citation>
    <scope>NUCLEOTIDE SEQUENCE [LARGE SCALE GENOMIC DNA]</scope>
    <source>
        <strain evidence="2 3">G39</strain>
    </source>
</reference>
<evidence type="ECO:0000313" key="3">
    <source>
        <dbReference type="Proteomes" id="UP000188729"/>
    </source>
</evidence>
<feature type="transmembrane region" description="Helical" evidence="1">
    <location>
        <begin position="26"/>
        <end position="44"/>
    </location>
</feature>
<keyword evidence="1" id="KW-0812">Transmembrane</keyword>
<dbReference type="SUPFAM" id="SSF48452">
    <property type="entry name" value="TPR-like"/>
    <property type="match status" value="1"/>
</dbReference>
<evidence type="ECO:0000256" key="1">
    <source>
        <dbReference type="SAM" id="Phobius"/>
    </source>
</evidence>
<name>A0A1V2ES60_9SPHN</name>
<keyword evidence="1" id="KW-1133">Transmembrane helix</keyword>
<dbReference type="EMBL" id="MPSB01000013">
    <property type="protein sequence ID" value="ONF95305.1"/>
    <property type="molecule type" value="Genomic_DNA"/>
</dbReference>
<protein>
    <submittedName>
        <fullName evidence="2">Uncharacterized protein</fullName>
    </submittedName>
</protein>
<proteinExistence type="predicted"/>
<accession>A0A1V2ES60</accession>